<sequence>MGGSAVEVAGGFVGQDHRGFADQGAGNGHTLALPTGEVGGAMVGAFGEADLCEHALGVFHRFMPRHAAITQGQRDVVQGTEAWQQVEALEHETDLLVADRRQLIGGGVENIVAGKVVLAAVGQVQQAEDIEQGAFAGARGTENAAAVTAGDGQAHVIENAQFLPGELIALADALQGNQAGLRGGLCHHDYACSLDGTALLPETLCNKLRSCL</sequence>
<comment type="caution">
    <text evidence="1">The sequence shown here is derived from an EMBL/GenBank/DDBJ whole genome shotgun (WGS) entry which is preliminary data.</text>
</comment>
<reference evidence="1 2" key="1">
    <citation type="submission" date="2015-05" db="EMBL/GenBank/DDBJ databases">
        <title>A genomic and transcriptomic approach to investigate the blue pigment phenotype in Pseudomonas fluorescens.</title>
        <authorList>
            <person name="Andreani N.A."/>
            <person name="Cardazzo B."/>
        </authorList>
    </citation>
    <scope>NUCLEOTIDE SEQUENCE [LARGE SCALE GENOMIC DNA]</scope>
    <source>
        <strain evidence="1 2">Ps_22</strain>
    </source>
</reference>
<dbReference type="AntiFam" id="ANF00095">
    <property type="entry name" value="Shadow ORF (opposite ABC transporters)"/>
</dbReference>
<evidence type="ECO:0000313" key="2">
    <source>
        <dbReference type="Proteomes" id="UP000061348"/>
    </source>
</evidence>
<evidence type="ECO:0000313" key="1">
    <source>
        <dbReference type="EMBL" id="KWV86320.1"/>
    </source>
</evidence>
<organism evidence="1 2">
    <name type="scientific">Pseudomonas fluorescens</name>
    <dbReference type="NCBI Taxonomy" id="294"/>
    <lineage>
        <taxon>Bacteria</taxon>
        <taxon>Pseudomonadati</taxon>
        <taxon>Pseudomonadota</taxon>
        <taxon>Gammaproteobacteria</taxon>
        <taxon>Pseudomonadales</taxon>
        <taxon>Pseudomonadaceae</taxon>
        <taxon>Pseudomonas</taxon>
    </lineage>
</organism>
<name>A0A109LF08_PSEFL</name>
<gene>
    <name evidence="1" type="ORF">PFLmoz3_04012</name>
</gene>
<dbReference type="PATRIC" id="fig|294.194.peg.4449"/>
<dbReference type="Proteomes" id="UP000061348">
    <property type="component" value="Unassembled WGS sequence"/>
</dbReference>
<protein>
    <submittedName>
        <fullName evidence="1">Uncharacterized protein</fullName>
    </submittedName>
</protein>
<dbReference type="EMBL" id="LCYA01000096">
    <property type="protein sequence ID" value="KWV86320.1"/>
    <property type="molecule type" value="Genomic_DNA"/>
</dbReference>
<proteinExistence type="predicted"/>
<dbReference type="AntiFam" id="ANF00142">
    <property type="entry name" value="Shadow ORF (opposite yadG)"/>
</dbReference>
<dbReference type="AlphaFoldDB" id="A0A109LF08"/>
<accession>A0A109LF08</accession>